<evidence type="ECO:0000313" key="3">
    <source>
        <dbReference type="EMBL" id="TWJ15675.1"/>
    </source>
</evidence>
<dbReference type="RefSeq" id="WP_147134757.1">
    <property type="nucleotide sequence ID" value="NZ_BAABIJ010000001.1"/>
</dbReference>
<keyword evidence="2" id="KW-0812">Transmembrane</keyword>
<dbReference type="Gene3D" id="2.80.10.50">
    <property type="match status" value="1"/>
</dbReference>
<dbReference type="OrthoDB" id="5193135at2"/>
<proteinExistence type="predicted"/>
<protein>
    <submittedName>
        <fullName evidence="3">Uncharacterized protein</fullName>
    </submittedName>
</protein>
<organism evidence="3 4">
    <name type="scientific">Stackebrandtia albiflava</name>
    <dbReference type="NCBI Taxonomy" id="406432"/>
    <lineage>
        <taxon>Bacteria</taxon>
        <taxon>Bacillati</taxon>
        <taxon>Actinomycetota</taxon>
        <taxon>Actinomycetes</taxon>
        <taxon>Glycomycetales</taxon>
        <taxon>Glycomycetaceae</taxon>
        <taxon>Stackebrandtia</taxon>
    </lineage>
</organism>
<dbReference type="EMBL" id="VLLL01000005">
    <property type="protein sequence ID" value="TWJ15675.1"/>
    <property type="molecule type" value="Genomic_DNA"/>
</dbReference>
<keyword evidence="4" id="KW-1185">Reference proteome</keyword>
<feature type="region of interest" description="Disordered" evidence="1">
    <location>
        <begin position="57"/>
        <end position="91"/>
    </location>
</feature>
<feature type="transmembrane region" description="Helical" evidence="2">
    <location>
        <begin position="30"/>
        <end position="52"/>
    </location>
</feature>
<evidence type="ECO:0000256" key="2">
    <source>
        <dbReference type="SAM" id="Phobius"/>
    </source>
</evidence>
<name>A0A562VCT9_9ACTN</name>
<dbReference type="CDD" id="cd00161">
    <property type="entry name" value="beta-trefoil_Ricin-like"/>
    <property type="match status" value="1"/>
</dbReference>
<evidence type="ECO:0000313" key="4">
    <source>
        <dbReference type="Proteomes" id="UP000321617"/>
    </source>
</evidence>
<comment type="caution">
    <text evidence="3">The sequence shown here is derived from an EMBL/GenBank/DDBJ whole genome shotgun (WGS) entry which is preliminary data.</text>
</comment>
<dbReference type="PROSITE" id="PS50231">
    <property type="entry name" value="RICIN_B_LECTIN"/>
    <property type="match status" value="1"/>
</dbReference>
<dbReference type="InterPro" id="IPR035992">
    <property type="entry name" value="Ricin_B-like_lectins"/>
</dbReference>
<keyword evidence="2" id="KW-1133">Transmembrane helix</keyword>
<keyword evidence="2" id="KW-0472">Membrane</keyword>
<accession>A0A562VCT9</accession>
<sequence length="233" mass="24246">MSTPHRTPAYPPVSYEPLAARRTRRKRTRFIVTLICAAVVLLAGSIVAAVLMTGDGPAEPSAGSTVSPSPEESEAPADTTSDTPPPGPGDYRIRVADTDLCMSAGPEPGNEERTVVVLAGCAEAAPPVTLEPAASGGHRMLMDFTEEDWTACLSVDAPADEIGYLFAPYDCADATFADFTLVPHPQGGFGVAVNGTDDMCLDALESTPAVGTAMAIMACDADLPGQRFDFTPV</sequence>
<evidence type="ECO:0000256" key="1">
    <source>
        <dbReference type="SAM" id="MobiDB-lite"/>
    </source>
</evidence>
<gene>
    <name evidence="3" type="ORF">LX16_1386</name>
</gene>
<dbReference type="SUPFAM" id="SSF50370">
    <property type="entry name" value="Ricin B-like lectins"/>
    <property type="match status" value="1"/>
</dbReference>
<reference evidence="3 4" key="1">
    <citation type="journal article" date="2013" name="Stand. Genomic Sci.">
        <title>Genomic Encyclopedia of Type Strains, Phase I: The one thousand microbial genomes (KMG-I) project.</title>
        <authorList>
            <person name="Kyrpides N.C."/>
            <person name="Woyke T."/>
            <person name="Eisen J.A."/>
            <person name="Garrity G."/>
            <person name="Lilburn T.G."/>
            <person name="Beck B.J."/>
            <person name="Whitman W.B."/>
            <person name="Hugenholtz P."/>
            <person name="Klenk H.P."/>
        </authorList>
    </citation>
    <scope>NUCLEOTIDE SEQUENCE [LARGE SCALE GENOMIC DNA]</scope>
    <source>
        <strain evidence="3 4">DSM 45044</strain>
    </source>
</reference>
<dbReference type="Proteomes" id="UP000321617">
    <property type="component" value="Unassembled WGS sequence"/>
</dbReference>
<dbReference type="AlphaFoldDB" id="A0A562VCT9"/>